<feature type="binding site" evidence="12">
    <location>
        <position position="200"/>
    </location>
    <ligand>
        <name>[4Fe-4S] cluster</name>
        <dbReference type="ChEBI" id="CHEBI:49883"/>
    </ligand>
</feature>
<evidence type="ECO:0000256" key="4">
    <source>
        <dbReference type="ARBA" id="ARBA00022763"/>
    </source>
</evidence>
<evidence type="ECO:0000256" key="1">
    <source>
        <dbReference type="ARBA" id="ARBA00008343"/>
    </source>
</evidence>
<dbReference type="GO" id="GO:0019104">
    <property type="term" value="F:DNA N-glycosylase activity"/>
    <property type="evidence" value="ECO:0007669"/>
    <property type="project" value="UniProtKB-UniRule"/>
</dbReference>
<keyword evidence="5 12" id="KW-0378">Hydrolase</keyword>
<reference evidence="14 15" key="1">
    <citation type="submission" date="2019-06" db="EMBL/GenBank/DDBJ databases">
        <title>Draft genome of C. phoceense Strain 272.</title>
        <authorList>
            <person name="Pacheco L.G.C."/>
            <person name="Barberis C.M."/>
            <person name="Almuzara M.N."/>
            <person name="Traglia G.M."/>
            <person name="Santos C.S."/>
            <person name="Rocha D.J.P.G."/>
            <person name="Aguiar E.R.G.R."/>
            <person name="Vay C.A."/>
        </authorList>
    </citation>
    <scope>NUCLEOTIDE SEQUENCE [LARGE SCALE GENOMIC DNA]</scope>
    <source>
        <strain evidence="14 15">272</strain>
    </source>
</reference>
<comment type="catalytic activity">
    <reaction evidence="12">
        <text>2'-deoxyribonucleotide-(2'-deoxyribose 5'-phosphate)-2'-deoxyribonucleotide-DNA = a 3'-end 2'-deoxyribonucleotide-(2,3-dehydro-2,3-deoxyribose 5'-phosphate)-DNA + a 5'-end 5'-phospho-2'-deoxyribonucleoside-DNA + H(+)</text>
        <dbReference type="Rhea" id="RHEA:66592"/>
        <dbReference type="Rhea" id="RHEA-COMP:13180"/>
        <dbReference type="Rhea" id="RHEA-COMP:16897"/>
        <dbReference type="Rhea" id="RHEA-COMP:17067"/>
        <dbReference type="ChEBI" id="CHEBI:15378"/>
        <dbReference type="ChEBI" id="CHEBI:136412"/>
        <dbReference type="ChEBI" id="CHEBI:157695"/>
        <dbReference type="ChEBI" id="CHEBI:167181"/>
        <dbReference type="EC" id="4.2.99.18"/>
    </reaction>
</comment>
<dbReference type="HAMAP" id="MF_00942">
    <property type="entry name" value="Nth"/>
    <property type="match status" value="1"/>
</dbReference>
<dbReference type="GeneID" id="79851904"/>
<evidence type="ECO:0000256" key="10">
    <source>
        <dbReference type="ARBA" id="ARBA00023239"/>
    </source>
</evidence>
<keyword evidence="3 12" id="KW-0479">Metal-binding</keyword>
<keyword evidence="14" id="KW-0255">Endonuclease</keyword>
<feature type="binding site" evidence="12">
    <location>
        <position position="190"/>
    </location>
    <ligand>
        <name>[4Fe-4S] cluster</name>
        <dbReference type="ChEBI" id="CHEBI:49883"/>
    </ligand>
</feature>
<dbReference type="FunFam" id="1.10.340.30:FF:000001">
    <property type="entry name" value="Endonuclease III"/>
    <property type="match status" value="1"/>
</dbReference>
<dbReference type="GO" id="GO:0051539">
    <property type="term" value="F:4 iron, 4 sulfur cluster binding"/>
    <property type="evidence" value="ECO:0007669"/>
    <property type="project" value="UniProtKB-UniRule"/>
</dbReference>
<dbReference type="PIRSF" id="PIRSF001435">
    <property type="entry name" value="Nth"/>
    <property type="match status" value="1"/>
</dbReference>
<dbReference type="InterPro" id="IPR023170">
    <property type="entry name" value="HhH_base_excis_C"/>
</dbReference>
<dbReference type="NCBIfam" id="TIGR01083">
    <property type="entry name" value="nth"/>
    <property type="match status" value="1"/>
</dbReference>
<dbReference type="PANTHER" id="PTHR10359:SF18">
    <property type="entry name" value="ENDONUCLEASE III"/>
    <property type="match status" value="1"/>
</dbReference>
<accession>A0A540RA75</accession>
<keyword evidence="8 12" id="KW-0238">DNA-binding</keyword>
<evidence type="ECO:0000256" key="7">
    <source>
        <dbReference type="ARBA" id="ARBA00023014"/>
    </source>
</evidence>
<dbReference type="InterPro" id="IPR005759">
    <property type="entry name" value="Nth"/>
</dbReference>
<evidence type="ECO:0000256" key="11">
    <source>
        <dbReference type="ARBA" id="ARBA00023295"/>
    </source>
</evidence>
<dbReference type="GO" id="GO:0140078">
    <property type="term" value="F:class I DNA-(apurinic or apyrimidinic site) endonuclease activity"/>
    <property type="evidence" value="ECO:0007669"/>
    <property type="project" value="UniProtKB-EC"/>
</dbReference>
<dbReference type="Proteomes" id="UP000318080">
    <property type="component" value="Unassembled WGS sequence"/>
</dbReference>
<dbReference type="GO" id="GO:0046872">
    <property type="term" value="F:metal ion binding"/>
    <property type="evidence" value="ECO:0007669"/>
    <property type="project" value="UniProtKB-KW"/>
</dbReference>
<protein>
    <recommendedName>
        <fullName evidence="12">Endonuclease III</fullName>
        <ecNumber evidence="12">4.2.99.18</ecNumber>
    </recommendedName>
    <alternativeName>
        <fullName evidence="12">DNA-(apurinic or apyrimidinic site) lyase</fullName>
    </alternativeName>
</protein>
<keyword evidence="14" id="KW-0540">Nuclease</keyword>
<comment type="caution">
    <text evidence="14">The sequence shown here is derived from an EMBL/GenBank/DDBJ whole genome shotgun (WGS) entry which is preliminary data.</text>
</comment>
<dbReference type="InterPro" id="IPR000445">
    <property type="entry name" value="HhH_motif"/>
</dbReference>
<dbReference type="PANTHER" id="PTHR10359">
    <property type="entry name" value="A/G-SPECIFIC ADENINE GLYCOSYLASE/ENDONUCLEASE III"/>
    <property type="match status" value="1"/>
</dbReference>
<dbReference type="Pfam" id="PF00730">
    <property type="entry name" value="HhH-GPD"/>
    <property type="match status" value="1"/>
</dbReference>
<keyword evidence="4 12" id="KW-0227">DNA damage</keyword>
<evidence type="ECO:0000256" key="12">
    <source>
        <dbReference type="HAMAP-Rule" id="MF_00942"/>
    </source>
</evidence>
<dbReference type="EMBL" id="VHIR01000002">
    <property type="protein sequence ID" value="TQE44284.1"/>
    <property type="molecule type" value="Genomic_DNA"/>
</dbReference>
<evidence type="ECO:0000256" key="9">
    <source>
        <dbReference type="ARBA" id="ARBA00023204"/>
    </source>
</evidence>
<evidence type="ECO:0000313" key="15">
    <source>
        <dbReference type="Proteomes" id="UP000318080"/>
    </source>
</evidence>
<dbReference type="InterPro" id="IPR011257">
    <property type="entry name" value="DNA_glycosylase"/>
</dbReference>
<dbReference type="EC" id="4.2.99.18" evidence="12"/>
<keyword evidence="15" id="KW-1185">Reference proteome</keyword>
<dbReference type="RefSeq" id="WP_066509936.1">
    <property type="nucleotide sequence ID" value="NZ_JADPQA010000004.1"/>
</dbReference>
<dbReference type="GO" id="GO:0003677">
    <property type="term" value="F:DNA binding"/>
    <property type="evidence" value="ECO:0007669"/>
    <property type="project" value="UniProtKB-UniRule"/>
</dbReference>
<dbReference type="SMART" id="SM00525">
    <property type="entry name" value="FES"/>
    <property type="match status" value="1"/>
</dbReference>
<dbReference type="Gene3D" id="1.10.340.30">
    <property type="entry name" value="Hypothetical protein, domain 2"/>
    <property type="match status" value="1"/>
</dbReference>
<dbReference type="InterPro" id="IPR004035">
    <property type="entry name" value="Endouclease-III_FeS-bd_BS"/>
</dbReference>
<dbReference type="CDD" id="cd00056">
    <property type="entry name" value="ENDO3c"/>
    <property type="match status" value="1"/>
</dbReference>
<proteinExistence type="inferred from homology"/>
<organism evidence="14 15">
    <name type="scientific">Corynebacterium phoceense</name>
    <dbReference type="NCBI Taxonomy" id="1686286"/>
    <lineage>
        <taxon>Bacteria</taxon>
        <taxon>Bacillati</taxon>
        <taxon>Actinomycetota</taxon>
        <taxon>Actinomycetes</taxon>
        <taxon>Mycobacteriales</taxon>
        <taxon>Corynebacteriaceae</taxon>
        <taxon>Corynebacterium</taxon>
    </lineage>
</organism>
<evidence type="ECO:0000256" key="2">
    <source>
        <dbReference type="ARBA" id="ARBA00022485"/>
    </source>
</evidence>
<keyword evidence="11 12" id="KW-0326">Glycosidase</keyword>
<dbReference type="InterPro" id="IPR003651">
    <property type="entry name" value="Endonuclease3_FeS-loop_motif"/>
</dbReference>
<dbReference type="Gene3D" id="1.10.1670.10">
    <property type="entry name" value="Helix-hairpin-Helix base-excision DNA repair enzymes (C-terminal)"/>
    <property type="match status" value="1"/>
</dbReference>
<dbReference type="AlphaFoldDB" id="A0A540RA75"/>
<evidence type="ECO:0000313" key="14">
    <source>
        <dbReference type="EMBL" id="TQE44284.1"/>
    </source>
</evidence>
<keyword evidence="9 12" id="KW-0234">DNA repair</keyword>
<sequence>MARNTAADAQEVNARLAEEYPDARCELDFENPLQLTVATLLSAQTTDERVNQVTPELFRRYPTAADYAQARRGDVEEIIRPLGFQRSKAGHLIGMGETLVAQFGGEVPCAVEDLTQLPGVGRKTALVVRGNAFDLPGITVDTHVTRLSHRLGLSDASTPLAIERDLNAQIPEAERTLFSHRVILHGRRVCTARSPRCGECVLADICPSSTNPRTDADE</sequence>
<evidence type="ECO:0000256" key="6">
    <source>
        <dbReference type="ARBA" id="ARBA00023004"/>
    </source>
</evidence>
<keyword evidence="10 12" id="KW-0456">Lyase</keyword>
<evidence type="ECO:0000256" key="3">
    <source>
        <dbReference type="ARBA" id="ARBA00022723"/>
    </source>
</evidence>
<keyword evidence="2 12" id="KW-0004">4Fe-4S</keyword>
<feature type="binding site" evidence="12">
    <location>
        <position position="197"/>
    </location>
    <ligand>
        <name>[4Fe-4S] cluster</name>
        <dbReference type="ChEBI" id="CHEBI:49883"/>
    </ligand>
</feature>
<gene>
    <name evidence="12 14" type="primary">nth</name>
    <name evidence="14" type="ORF">EJK80_01470</name>
</gene>
<keyword evidence="7 12" id="KW-0411">Iron-sulfur</keyword>
<evidence type="ECO:0000256" key="8">
    <source>
        <dbReference type="ARBA" id="ARBA00023125"/>
    </source>
</evidence>
<feature type="binding site" evidence="12">
    <location>
        <position position="206"/>
    </location>
    <ligand>
        <name>[4Fe-4S] cluster</name>
        <dbReference type="ChEBI" id="CHEBI:49883"/>
    </ligand>
</feature>
<keyword evidence="6 12" id="KW-0408">Iron</keyword>
<dbReference type="FunFam" id="1.10.1670.10:FF:000001">
    <property type="entry name" value="Endonuclease III"/>
    <property type="match status" value="1"/>
</dbReference>
<name>A0A540RA75_9CORY</name>
<dbReference type="PROSITE" id="PS00764">
    <property type="entry name" value="ENDONUCLEASE_III_1"/>
    <property type="match status" value="1"/>
</dbReference>
<evidence type="ECO:0000259" key="13">
    <source>
        <dbReference type="SMART" id="SM00478"/>
    </source>
</evidence>
<feature type="domain" description="HhH-GPD" evidence="13">
    <location>
        <begin position="41"/>
        <end position="188"/>
    </location>
</feature>
<comment type="cofactor">
    <cofactor evidence="12">
        <name>[4Fe-4S] cluster</name>
        <dbReference type="ChEBI" id="CHEBI:49883"/>
    </cofactor>
    <text evidence="12">Binds 1 [4Fe-4S] cluster.</text>
</comment>
<dbReference type="Pfam" id="PF00633">
    <property type="entry name" value="HHH"/>
    <property type="match status" value="1"/>
</dbReference>
<comment type="similarity">
    <text evidence="1 12">Belongs to the Nth/MutY family.</text>
</comment>
<dbReference type="GO" id="GO:0006285">
    <property type="term" value="P:base-excision repair, AP site formation"/>
    <property type="evidence" value="ECO:0007669"/>
    <property type="project" value="TreeGrafter"/>
</dbReference>
<dbReference type="SUPFAM" id="SSF48150">
    <property type="entry name" value="DNA-glycosylase"/>
    <property type="match status" value="1"/>
</dbReference>
<comment type="function">
    <text evidence="12">DNA repair enzyme that has both DNA N-glycosylase activity and AP-lyase activity. The DNA N-glycosylase activity releases various damaged pyrimidines from DNA by cleaving the N-glycosidic bond, leaving an AP (apurinic/apyrimidinic) site. The AP-lyase activity cleaves the phosphodiester bond 3' to the AP site by a beta-elimination, leaving a 3'-terminal unsaturated sugar and a product with a terminal 5'-phosphate.</text>
</comment>
<dbReference type="InterPro" id="IPR003265">
    <property type="entry name" value="HhH-GPD_domain"/>
</dbReference>
<dbReference type="SMART" id="SM00478">
    <property type="entry name" value="ENDO3c"/>
    <property type="match status" value="1"/>
</dbReference>
<evidence type="ECO:0000256" key="5">
    <source>
        <dbReference type="ARBA" id="ARBA00022801"/>
    </source>
</evidence>
<dbReference type="Pfam" id="PF10576">
    <property type="entry name" value="EndIII_4Fe-2S"/>
    <property type="match status" value="1"/>
</dbReference>
<dbReference type="STRING" id="1686286.GCA_900092335_00570"/>